<feature type="domain" description="Gp5/Type VI secretion system Vgr protein OB-fold" evidence="1">
    <location>
        <begin position="378"/>
        <end position="451"/>
    </location>
</feature>
<dbReference type="NCBIfam" id="TIGR01646">
    <property type="entry name" value="vgr_GE"/>
    <property type="match status" value="1"/>
</dbReference>
<dbReference type="SUPFAM" id="SSF69255">
    <property type="entry name" value="gp5 N-terminal domain-like"/>
    <property type="match status" value="1"/>
</dbReference>
<evidence type="ECO:0000313" key="3">
    <source>
        <dbReference type="Proteomes" id="UP000217507"/>
    </source>
</evidence>
<dbReference type="Gene3D" id="2.40.50.230">
    <property type="entry name" value="Gp5 N-terminal domain"/>
    <property type="match status" value="1"/>
</dbReference>
<dbReference type="Pfam" id="PF04717">
    <property type="entry name" value="Phage_base_V"/>
    <property type="match status" value="1"/>
</dbReference>
<organism evidence="2 3">
    <name type="scientific">Trichormus variabilis NIES-23</name>
    <dbReference type="NCBI Taxonomy" id="1973479"/>
    <lineage>
        <taxon>Bacteria</taxon>
        <taxon>Bacillati</taxon>
        <taxon>Cyanobacteriota</taxon>
        <taxon>Cyanophyceae</taxon>
        <taxon>Nostocales</taxon>
        <taxon>Nostocaceae</taxon>
        <taxon>Trichormus</taxon>
    </lineage>
</organism>
<dbReference type="AlphaFoldDB" id="A0A1Z4KIY9"/>
<dbReference type="SUPFAM" id="SSF69279">
    <property type="entry name" value="Phage tail proteins"/>
    <property type="match status" value="1"/>
</dbReference>
<dbReference type="EMBL" id="AP018216">
    <property type="protein sequence ID" value="BAY68949.1"/>
    <property type="molecule type" value="Genomic_DNA"/>
</dbReference>
<name>A0A1Z4KIY9_ANAVA</name>
<sequence>MNDRIIPRNSLYDVATFKLLSDGKDITNDYTVLSITVNQIVNRVPTARIILRDGAAADETFAASEGADLVPGQEVEIAAGYDGSDQKIFQGLIVKHALKVTANGDSMLMLDCRGLATKLTVGRHNRYFVDTKDSDAIAEIIAQHSLSADVAATQVQHPEIVQYYATDWDFILSRAEMNGQIVVAQDEKIKVKAPNTSGAPQITLTYGVNLLELEAAMDARHQYQAVKATSWNYADQALVEAEASEPTVNNQGNLSGRQLAQVIDLSALELRHSGLVAEPELKAWADAQLLKSRLAKIQGRVKTKGYPDAKVDVLIQLAGVGDRFNGLAYVSGIRHEIVGGAWDTHIQMGLPPQWFYQEVDIIDKPAAGLLPGVNGLQIGVVVQLQDDPNGEDRILVKVPIIDAQAEGIWARIATLDAGNNRGSFFRPEVGDEVILGFLNDDPRDPVVLGMLNSSAKPAPLRATAENHRKGFFTRSQMQLTFDDDKKIITLQTPGGNKVTISDEDKGITLTDQNGNTFAMSDRGIAMNSPKDITLEATGKLTLKATQDVSIEGLNVNIAANAQFKAQGNAGAEVSSSAIAVLKGSLVMIN</sequence>
<protein>
    <recommendedName>
        <fullName evidence="1">Gp5/Type VI secretion system Vgr protein OB-fold domain-containing protein</fullName>
    </recommendedName>
</protein>
<accession>A0A1Z4KIY9</accession>
<dbReference type="Proteomes" id="UP000217507">
    <property type="component" value="Chromosome"/>
</dbReference>
<evidence type="ECO:0000259" key="1">
    <source>
        <dbReference type="Pfam" id="PF04717"/>
    </source>
</evidence>
<dbReference type="InterPro" id="IPR006531">
    <property type="entry name" value="Gp5/Vgr_OB"/>
</dbReference>
<dbReference type="InterPro" id="IPR006533">
    <property type="entry name" value="T6SS_Vgr_RhsGE"/>
</dbReference>
<reference evidence="2 3" key="1">
    <citation type="submission" date="2017-06" db="EMBL/GenBank/DDBJ databases">
        <title>Genome sequencing of cyanobaciteial culture collection at National Institute for Environmental Studies (NIES).</title>
        <authorList>
            <person name="Hirose Y."/>
            <person name="Shimura Y."/>
            <person name="Fujisawa T."/>
            <person name="Nakamura Y."/>
            <person name="Kawachi M."/>
        </authorList>
    </citation>
    <scope>NUCLEOTIDE SEQUENCE [LARGE SCALE GENOMIC DNA]</scope>
    <source>
        <strain evidence="2 3">NIES-23</strain>
    </source>
</reference>
<proteinExistence type="predicted"/>
<evidence type="ECO:0000313" key="2">
    <source>
        <dbReference type="EMBL" id="BAY68949.1"/>
    </source>
</evidence>
<dbReference type="InterPro" id="IPR037026">
    <property type="entry name" value="Vgr_OB-fold_dom_sf"/>
</dbReference>
<gene>
    <name evidence="2" type="ORF">NIES23_17390</name>
</gene>